<dbReference type="EMBL" id="JAWXVH010000005">
    <property type="protein sequence ID" value="MDX6186470.1"/>
    <property type="molecule type" value="Genomic_DNA"/>
</dbReference>
<protein>
    <submittedName>
        <fullName evidence="2">Uncharacterized protein</fullName>
    </submittedName>
</protein>
<dbReference type="PROSITE" id="PS51257">
    <property type="entry name" value="PROKAR_LIPOPROTEIN"/>
    <property type="match status" value="1"/>
</dbReference>
<dbReference type="AlphaFoldDB" id="A0AAJ2SG02"/>
<name>A0AAJ2SG02_9FLAO</name>
<proteinExistence type="predicted"/>
<gene>
    <name evidence="1" type="ORF">SGQ18_12650</name>
    <name evidence="2" type="ORF">SGQ44_11905</name>
</gene>
<comment type="caution">
    <text evidence="2">The sequence shown here is derived from an EMBL/GenBank/DDBJ whole genome shotgun (WGS) entry which is preliminary data.</text>
</comment>
<dbReference type="Proteomes" id="UP001278738">
    <property type="component" value="Unassembled WGS sequence"/>
</dbReference>
<keyword evidence="4" id="KW-1185">Reference proteome</keyword>
<dbReference type="Proteomes" id="UP001270053">
    <property type="component" value="Unassembled WGS sequence"/>
</dbReference>
<sequence>MMTLRFKTFCNFILVIGIAFLFQSCWVSRCKRPKIVGYIYDSITRKPIENCKVGESLTDQNGYFQLKELRYSQFTFVGFEAPSLMVNEPVNKEGYQKKAIELFNPFGGGIKKGALHNADTIFLSKSEIIPDFK</sequence>
<evidence type="ECO:0000313" key="3">
    <source>
        <dbReference type="Proteomes" id="UP001270053"/>
    </source>
</evidence>
<reference evidence="2 4" key="1">
    <citation type="submission" date="2023-11" db="EMBL/GenBank/DDBJ databases">
        <title>Unpublished Manusciprt.</title>
        <authorList>
            <person name="Saticioglu I.B."/>
            <person name="Ay H."/>
            <person name="Ajmi N."/>
            <person name="Altun S."/>
            <person name="Duman M."/>
        </authorList>
    </citation>
    <scope>NUCLEOTIDE SEQUENCE</scope>
    <source>
        <strain evidence="1 4">Fl-33</strain>
        <strain evidence="2">Fl-77</strain>
    </source>
</reference>
<evidence type="ECO:0000313" key="1">
    <source>
        <dbReference type="EMBL" id="MDX6183017.1"/>
    </source>
</evidence>
<evidence type="ECO:0000313" key="2">
    <source>
        <dbReference type="EMBL" id="MDX6186470.1"/>
    </source>
</evidence>
<dbReference type="EMBL" id="JAWXVG010000005">
    <property type="protein sequence ID" value="MDX6183017.1"/>
    <property type="molecule type" value="Genomic_DNA"/>
</dbReference>
<dbReference type="RefSeq" id="WP_229973921.1">
    <property type="nucleotide sequence ID" value="NZ_CP087133.1"/>
</dbReference>
<accession>A0AAJ2SG02</accession>
<evidence type="ECO:0000313" key="4">
    <source>
        <dbReference type="Proteomes" id="UP001278738"/>
    </source>
</evidence>
<organism evidence="2 3">
    <name type="scientific">Flavobacterium flavipigmentatum</name>
    <dbReference type="NCBI Taxonomy" id="2893884"/>
    <lineage>
        <taxon>Bacteria</taxon>
        <taxon>Pseudomonadati</taxon>
        <taxon>Bacteroidota</taxon>
        <taxon>Flavobacteriia</taxon>
        <taxon>Flavobacteriales</taxon>
        <taxon>Flavobacteriaceae</taxon>
        <taxon>Flavobacterium</taxon>
    </lineage>
</organism>